<evidence type="ECO:0000256" key="1">
    <source>
        <dbReference type="ARBA" id="ARBA00004448"/>
    </source>
</evidence>
<keyword evidence="8" id="KW-0496">Mitochondrion</keyword>
<dbReference type="GO" id="GO:0005743">
    <property type="term" value="C:mitochondrial inner membrane"/>
    <property type="evidence" value="ECO:0007669"/>
    <property type="project" value="UniProtKB-SubCell"/>
</dbReference>
<evidence type="ECO:0000256" key="8">
    <source>
        <dbReference type="ARBA" id="ARBA00023128"/>
    </source>
</evidence>
<dbReference type="SUPFAM" id="SSF103506">
    <property type="entry name" value="Mitochondrial carrier"/>
    <property type="match status" value="1"/>
</dbReference>
<evidence type="ECO:0000256" key="2">
    <source>
        <dbReference type="ARBA" id="ARBA00006375"/>
    </source>
</evidence>
<keyword evidence="6" id="KW-0999">Mitochondrion inner membrane</keyword>
<keyword evidence="5" id="KW-0677">Repeat</keyword>
<proteinExistence type="inferred from homology"/>
<feature type="transmembrane region" description="Helical" evidence="10">
    <location>
        <begin position="103"/>
        <end position="122"/>
    </location>
</feature>
<keyword evidence="7 10" id="KW-1133">Transmembrane helix</keyword>
<comment type="similarity">
    <text evidence="2">Belongs to the mitochondrial carrier (TC 2.A.29) family.</text>
</comment>
<keyword evidence="3" id="KW-0813">Transport</keyword>
<dbReference type="AlphaFoldDB" id="A0A0K8U9R4"/>
<evidence type="ECO:0000256" key="7">
    <source>
        <dbReference type="ARBA" id="ARBA00022989"/>
    </source>
</evidence>
<comment type="subcellular location">
    <subcellularLocation>
        <location evidence="1">Mitochondrion inner membrane</location>
        <topology evidence="1">Multi-pass membrane protein</topology>
    </subcellularLocation>
</comment>
<gene>
    <name evidence="11" type="primary">slc25a40_0</name>
    <name evidence="11" type="ORF">c0_g1_i1</name>
</gene>
<dbReference type="InterPro" id="IPR023395">
    <property type="entry name" value="MCP_dom_sf"/>
</dbReference>
<dbReference type="Pfam" id="PF00153">
    <property type="entry name" value="Mito_carr"/>
    <property type="match status" value="1"/>
</dbReference>
<evidence type="ECO:0000256" key="4">
    <source>
        <dbReference type="ARBA" id="ARBA00022692"/>
    </source>
</evidence>
<dbReference type="InterPro" id="IPR045315">
    <property type="entry name" value="Mtm1-like"/>
</dbReference>
<keyword evidence="9 10" id="KW-0472">Membrane</keyword>
<name>A0A0K8U9R4_BACLA</name>
<dbReference type="InterPro" id="IPR018108">
    <property type="entry name" value="MCP_transmembrane"/>
</dbReference>
<evidence type="ECO:0000256" key="6">
    <source>
        <dbReference type="ARBA" id="ARBA00022792"/>
    </source>
</evidence>
<evidence type="ECO:0000256" key="3">
    <source>
        <dbReference type="ARBA" id="ARBA00022448"/>
    </source>
</evidence>
<evidence type="ECO:0000256" key="9">
    <source>
        <dbReference type="ARBA" id="ARBA00023136"/>
    </source>
</evidence>
<dbReference type="Gene3D" id="1.50.40.10">
    <property type="entry name" value="Mitochondrial carrier domain"/>
    <property type="match status" value="1"/>
</dbReference>
<dbReference type="PANTHER" id="PTHR45760:SF2">
    <property type="entry name" value="FI19922P1-RELATED"/>
    <property type="match status" value="1"/>
</dbReference>
<dbReference type="OrthoDB" id="1747031at2759"/>
<dbReference type="EMBL" id="GDHF01028925">
    <property type="protein sequence ID" value="JAI23389.1"/>
    <property type="molecule type" value="Transcribed_RNA"/>
</dbReference>
<accession>A0A0K8U9R4</accession>
<evidence type="ECO:0000256" key="10">
    <source>
        <dbReference type="SAM" id="Phobius"/>
    </source>
</evidence>
<reference evidence="11" key="1">
    <citation type="submission" date="2015-06" db="EMBL/GenBank/DDBJ databases">
        <authorList>
            <person name="Hoefler B.C."/>
            <person name="Straight P.D."/>
        </authorList>
    </citation>
    <scope>NUCLEOTIDE SEQUENCE</scope>
</reference>
<keyword evidence="4 10" id="KW-0812">Transmembrane</keyword>
<sequence>MKSEVVHKRTNLLLEDPKFRIRPLQQVVSACTGALITACFMTPLDVVKTRLQAQQTATNKCFLYCNGLMDHICPCDPNMPSNLKPEKRLNGTIVCKTKRIHTYVQLIAFITTIINILMFFHIGCVC</sequence>
<dbReference type="PANTHER" id="PTHR45760">
    <property type="entry name" value="FI19922P1-RELATED"/>
    <property type="match status" value="1"/>
</dbReference>
<evidence type="ECO:0000256" key="5">
    <source>
        <dbReference type="ARBA" id="ARBA00022737"/>
    </source>
</evidence>
<evidence type="ECO:0000313" key="11">
    <source>
        <dbReference type="EMBL" id="JAI23389.1"/>
    </source>
</evidence>
<organism evidence="11">
    <name type="scientific">Bactrocera latifrons</name>
    <name type="common">Malaysian fruit fly</name>
    <name type="synonym">Chaetodacus latifrons</name>
    <dbReference type="NCBI Taxonomy" id="174628"/>
    <lineage>
        <taxon>Eukaryota</taxon>
        <taxon>Metazoa</taxon>
        <taxon>Ecdysozoa</taxon>
        <taxon>Arthropoda</taxon>
        <taxon>Hexapoda</taxon>
        <taxon>Insecta</taxon>
        <taxon>Pterygota</taxon>
        <taxon>Neoptera</taxon>
        <taxon>Endopterygota</taxon>
        <taxon>Diptera</taxon>
        <taxon>Brachycera</taxon>
        <taxon>Muscomorpha</taxon>
        <taxon>Tephritoidea</taxon>
        <taxon>Tephritidae</taxon>
        <taxon>Bactrocera</taxon>
        <taxon>Bactrocera</taxon>
    </lineage>
</organism>
<dbReference type="GO" id="GO:1990542">
    <property type="term" value="P:mitochondrial transmembrane transport"/>
    <property type="evidence" value="ECO:0007669"/>
    <property type="project" value="InterPro"/>
</dbReference>
<protein>
    <submittedName>
        <fullName evidence="11">Solute carrier family 25 member 40</fullName>
    </submittedName>
</protein>